<feature type="transmembrane region" description="Helical" evidence="1">
    <location>
        <begin position="354"/>
        <end position="377"/>
    </location>
</feature>
<feature type="transmembrane region" description="Helical" evidence="1">
    <location>
        <begin position="198"/>
        <end position="225"/>
    </location>
</feature>
<dbReference type="Proteomes" id="UP000000862">
    <property type="component" value="Segment"/>
</dbReference>
<evidence type="ECO:0000313" key="2">
    <source>
        <dbReference type="EMBL" id="AAC96530.1"/>
    </source>
</evidence>
<reference evidence="2 3" key="2">
    <citation type="journal article" date="1995" name="Virology">
        <title>Analysis of 43 kb of the Chlorella virus PBCV-1 330-kb genome: map positions 45 to 88.</title>
        <authorList>
            <person name="Li Y."/>
            <person name="Lu Z."/>
            <person name="Burbank D.E."/>
            <person name="Kutish G.F."/>
            <person name="Rock D.L."/>
            <person name="Van Etten J.L."/>
        </authorList>
    </citation>
    <scope>NUCLEOTIDE SEQUENCE [LARGE SCALE GENOMIC DNA]</scope>
</reference>
<keyword evidence="1" id="KW-0812">Transmembrane</keyword>
<reference evidence="2 3" key="3">
    <citation type="journal article" date="1996" name="Virology">
        <title>Analysis of 94 kb of the chlorella virus PBCV-1 330-kb genome: map positions 88 to 182.</title>
        <authorList>
            <person name="Lu Z."/>
            <person name="Li Y."/>
            <person name="Que Q."/>
            <person name="Kutish G.F."/>
            <person name="Rock D.L."/>
            <person name="Van Etten J.L."/>
        </authorList>
    </citation>
    <scope>NUCLEOTIDE SEQUENCE [LARGE SCALE GENOMIC DNA]</scope>
</reference>
<dbReference type="PANTHER" id="PTHR18966">
    <property type="entry name" value="IONOTROPIC GLUTAMATE RECEPTOR"/>
    <property type="match status" value="1"/>
</dbReference>
<dbReference type="InterPro" id="IPR015683">
    <property type="entry name" value="Ionotropic_Glu_rcpt"/>
</dbReference>
<reference evidence="2 3" key="5">
    <citation type="journal article" date="1997" name="Virology">
        <title>Analysis of 74 kb of DNA located at the right end of the 330-kb chlorella virus PBCV-1 genome.</title>
        <authorList>
            <person name="Li Y."/>
            <person name="Lu Z."/>
            <person name="Sun L."/>
            <person name="Ropp S."/>
            <person name="Kutish G.F."/>
            <person name="Rock D.L."/>
            <person name="Van Etten J.L."/>
        </authorList>
    </citation>
    <scope>NUCLEOTIDE SEQUENCE [LARGE SCALE GENOMIC DNA]</scope>
</reference>
<reference evidence="2 3" key="4">
    <citation type="journal article" date="1996" name="Virology">
        <title>Analysis of 76 kb of the chlorella virus PBCV-1 330-kb genome: map positions 182 to 258.</title>
        <authorList>
            <person name="Kutish G.F."/>
            <person name="Li Y."/>
            <person name="Lu Z."/>
            <person name="Furuta M."/>
            <person name="Rock D.L."/>
            <person name="Van Etten J.L."/>
        </authorList>
    </citation>
    <scope>NUCLEOTIDE SEQUENCE [LARGE SCALE GENOMIC DNA]</scope>
</reference>
<evidence type="ECO:0000256" key="1">
    <source>
        <dbReference type="SAM" id="Phobius"/>
    </source>
</evidence>
<proteinExistence type="predicted"/>
<dbReference type="PIR" id="T17653">
    <property type="entry name" value="T17653"/>
</dbReference>
<feature type="transmembrane region" description="Helical" evidence="1">
    <location>
        <begin position="139"/>
        <end position="158"/>
    </location>
</feature>
<dbReference type="RefSeq" id="NP_048510.1">
    <property type="nucleotide sequence ID" value="NC_000852.5"/>
</dbReference>
<gene>
    <name evidence="2" type="primary">A162L</name>
</gene>
<organism evidence="2 3">
    <name type="scientific">Paramecium bursaria Chlorella virus 1</name>
    <name type="common">PBCV-1</name>
    <dbReference type="NCBI Taxonomy" id="10506"/>
    <lineage>
        <taxon>Viruses</taxon>
        <taxon>Varidnaviria</taxon>
        <taxon>Bamfordvirae</taxon>
        <taxon>Nucleocytoviricota</taxon>
        <taxon>Megaviricetes</taxon>
        <taxon>Algavirales</taxon>
        <taxon>Phycodnaviridae</taxon>
        <taxon>Chlorovirus</taxon>
        <taxon>Chlorovirus vanettense</taxon>
    </lineage>
</organism>
<dbReference type="KEGG" id="vg:918233"/>
<reference evidence="2 3" key="7">
    <citation type="journal article" date="2000" name="Virology">
        <title>Characterization of a beta-1,3-glucanase encoded by chlorella virus PBCV-1.</title>
        <authorList>
            <person name="Sun L."/>
            <person name="Gurnon J.R."/>
            <person name="Adams B.J."/>
            <person name="Graves M.V."/>
            <person name="Van Etten J.L."/>
        </authorList>
    </citation>
    <scope>NUCLEOTIDE SEQUENCE [LARGE SCALE GENOMIC DNA]</scope>
</reference>
<name>Q84482_PBCV1</name>
<reference evidence="2 3" key="1">
    <citation type="journal article" date="1995" name="Virology">
        <title>Analysis of 45 kb of DNA located at the left end of the chlorella virus PBCV-1 genome.</title>
        <authorList>
            <person name="Lu Z."/>
            <person name="Li Y."/>
            <person name="Zhang Y."/>
            <person name="Kutish G.F."/>
            <person name="Rock D.L."/>
            <person name="Van Etten J.L."/>
        </authorList>
    </citation>
    <scope>NUCLEOTIDE SEQUENCE [LARGE SCALE GENOMIC DNA]</scope>
</reference>
<accession>Q84482</accession>
<protein>
    <submittedName>
        <fullName evidence="2">Uncharacterized protein</fullName>
    </submittedName>
</protein>
<dbReference type="GeneID" id="918233"/>
<reference evidence="2 3" key="8">
    <citation type="journal article" date="2010" name="J. Virol.">
        <title>Microarray analysis of Paramecium bursaria chlorella virus 1 transcription.</title>
        <authorList>
            <person name="Yanai-Balser G.M."/>
            <person name="Duncan G.A."/>
            <person name="Eudy J.D."/>
            <person name="Wang D."/>
            <person name="Li X."/>
            <person name="Agarkova I.V."/>
            <person name="Dunigan D.D."/>
            <person name="Van Etten J.L."/>
        </authorList>
    </citation>
    <scope>NUCLEOTIDE SEQUENCE [LARGE SCALE GENOMIC DNA]</scope>
</reference>
<evidence type="ECO:0000313" key="3">
    <source>
        <dbReference type="Proteomes" id="UP000000862"/>
    </source>
</evidence>
<keyword evidence="3" id="KW-1185">Reference proteome</keyword>
<reference evidence="2 3" key="6">
    <citation type="journal article" date="1999" name="Virology">
        <title>Chlorella virus PBCV-1 encodes a functional homospermidine synthase.</title>
        <authorList>
            <person name="Kaiser A."/>
            <person name="Vollmert M."/>
            <person name="Tholl D."/>
            <person name="Graves M.V."/>
            <person name="Gurnon J.R."/>
            <person name="Xing W."/>
            <person name="Lisec A.D."/>
            <person name="Nickerson K.W."/>
            <person name="Van Etten J.L."/>
        </authorList>
    </citation>
    <scope>NUCLEOTIDE SEQUENCE [LARGE SCALE GENOMIC DNA]</scope>
</reference>
<keyword evidence="1" id="KW-0472">Membrane</keyword>
<keyword evidence="1" id="KW-1133">Transmembrane helix</keyword>
<dbReference type="EMBL" id="JF411744">
    <property type="protein sequence ID" value="AAC96530.1"/>
    <property type="molecule type" value="Genomic_DNA"/>
</dbReference>
<dbReference type="OrthoDB" id="29775at10239"/>
<organismHost>
    <name type="scientific">Chlorella</name>
    <dbReference type="NCBI Taxonomy" id="3071"/>
</organismHost>
<sequence>MEDIDNIYDCTPSTLTNLTACFIPSSEAWCNIGDTCSVSNIRYDPKCNFFGYADQYLTHIIPRTFKCFNVIRQCVTSYTDAERQGCDILYGEPNPLAYTNKSNYWAESVLYDVDSPAILFNPDKSYIPWDFLKPFSWELWAMLIIVMCIITPLVTSLIEYDTGETVVGNFIKYLPDSIHAHLGIDLISSESMTNNTSYTLAVFINIFAIIMLALYSSNLVAYVLYKNYSLSSLPYSYKPTWDIFIDNTISNSFSELPNDLLYIDSSKIPEIIDSSEFDAIIGQRTFLQIFKDCSSELTIIHGPGIYKYVNLATKAGMLNIRRLIAQIQMASVNRQFTSPTCTEQPQSINLNSMYGVFLLFFIPMTLLFLITIIRFTLKRKFSADNSMVIPKTHSPDDLEKYEAEGSSESVV</sequence>